<name>A0ABT7PGH0_9BACT</name>
<dbReference type="Gene3D" id="2.60.120.10">
    <property type="entry name" value="Jelly Rolls"/>
    <property type="match status" value="1"/>
</dbReference>
<proteinExistence type="predicted"/>
<feature type="domain" description="DJ-1/PfpI" evidence="2">
    <location>
        <begin position="215"/>
        <end position="384"/>
    </location>
</feature>
<dbReference type="Gene3D" id="3.40.50.880">
    <property type="match status" value="1"/>
</dbReference>
<dbReference type="PANTHER" id="PTHR43130">
    <property type="entry name" value="ARAC-FAMILY TRANSCRIPTIONAL REGULATOR"/>
    <property type="match status" value="1"/>
</dbReference>
<evidence type="ECO:0000259" key="3">
    <source>
        <dbReference type="Pfam" id="PF07883"/>
    </source>
</evidence>
<evidence type="ECO:0000259" key="2">
    <source>
        <dbReference type="Pfam" id="PF01965"/>
    </source>
</evidence>
<keyword evidence="5" id="KW-1185">Reference proteome</keyword>
<dbReference type="SUPFAM" id="SSF52317">
    <property type="entry name" value="Class I glutamine amidotransferase-like"/>
    <property type="match status" value="1"/>
</dbReference>
<dbReference type="Pfam" id="PF07883">
    <property type="entry name" value="Cupin_2"/>
    <property type="match status" value="1"/>
</dbReference>
<protein>
    <submittedName>
        <fullName evidence="4">DJ-1/PfpI family protein</fullName>
    </submittedName>
</protein>
<dbReference type="InterPro" id="IPR011051">
    <property type="entry name" value="RmlC_Cupin_sf"/>
</dbReference>
<keyword evidence="1" id="KW-0732">Signal</keyword>
<dbReference type="SUPFAM" id="SSF51182">
    <property type="entry name" value="RmlC-like cupins"/>
    <property type="match status" value="1"/>
</dbReference>
<organism evidence="4 5">
    <name type="scientific">Roseiconus lacunae</name>
    <dbReference type="NCBI Taxonomy" id="2605694"/>
    <lineage>
        <taxon>Bacteria</taxon>
        <taxon>Pseudomonadati</taxon>
        <taxon>Planctomycetota</taxon>
        <taxon>Planctomycetia</taxon>
        <taxon>Pirellulales</taxon>
        <taxon>Pirellulaceae</taxon>
        <taxon>Roseiconus</taxon>
    </lineage>
</organism>
<dbReference type="InterPro" id="IPR013096">
    <property type="entry name" value="Cupin_2"/>
</dbReference>
<dbReference type="CDD" id="cd02234">
    <property type="entry name" value="cupin_BLR7677-like"/>
    <property type="match status" value="1"/>
</dbReference>
<dbReference type="PANTHER" id="PTHR43130:SF3">
    <property type="entry name" value="HTH-TYPE TRANSCRIPTIONAL REGULATOR RV1931C"/>
    <property type="match status" value="1"/>
</dbReference>
<dbReference type="InterPro" id="IPR029062">
    <property type="entry name" value="Class_I_gatase-like"/>
</dbReference>
<dbReference type="RefSeq" id="WP_289163081.1">
    <property type="nucleotide sequence ID" value="NZ_JASZZN010000005.1"/>
</dbReference>
<feature type="domain" description="Cupin type-2" evidence="3">
    <location>
        <begin position="80"/>
        <end position="149"/>
    </location>
</feature>
<comment type="caution">
    <text evidence="4">The sequence shown here is derived from an EMBL/GenBank/DDBJ whole genome shotgun (WGS) entry which is preliminary data.</text>
</comment>
<dbReference type="Proteomes" id="UP001239462">
    <property type="component" value="Unassembled WGS sequence"/>
</dbReference>
<reference evidence="4 5" key="1">
    <citation type="submission" date="2023-06" db="EMBL/GenBank/DDBJ databases">
        <title>Roseiconus lacunae JC819 isolated from Gulf of Mannar region, Tamil Nadu.</title>
        <authorList>
            <person name="Pk S."/>
            <person name="Ch S."/>
            <person name="Ch V.R."/>
        </authorList>
    </citation>
    <scope>NUCLEOTIDE SEQUENCE [LARGE SCALE GENOMIC DNA]</scope>
    <source>
        <strain evidence="4 5">JC819</strain>
    </source>
</reference>
<dbReference type="InterPro" id="IPR052158">
    <property type="entry name" value="INH-QAR"/>
</dbReference>
<dbReference type="Pfam" id="PF01965">
    <property type="entry name" value="DJ-1_PfpI"/>
    <property type="match status" value="1"/>
</dbReference>
<sequence length="409" mass="44592">MIKILQLALSACLLSIATVPFGDGPQVHGQDAPLVTAKPDEVASPPKSARTKMPVVKVLRSDPVSCESNGKSMLASLIEVTFAPLAFSPPHRHPGEVAGYVLEGTLEFKIEGKTQQVLRAGDTFFEPAMILHEVARNPDPEKRCRILVTMIHPRDAQQLTIPERELTNSGEVDDRGAIAKAAAPSVPPQSPPETCTINLGDSSNRSEFDESLPTIGVLLFDSVLMTEVTAPIDVFSKPDEQGSRQFNVVTVAKSYQPIAMESGLRVLPDYSFEDCPELDVLVVSSSYDMETIVASREIIEFVRTKGEDTKFTMSNCAGAHLIGASGLANGRKIVTYIGGGELLQTHYPELRVQDDSRVSFVIDGKMVSSNGNLASYISALELLETMTGKGHREFVESQLYLERLKNYER</sequence>
<feature type="signal peptide" evidence="1">
    <location>
        <begin position="1"/>
        <end position="22"/>
    </location>
</feature>
<evidence type="ECO:0000313" key="4">
    <source>
        <dbReference type="EMBL" id="MDM4015577.1"/>
    </source>
</evidence>
<dbReference type="InterPro" id="IPR002818">
    <property type="entry name" value="DJ-1/PfpI"/>
</dbReference>
<gene>
    <name evidence="4" type="ORF">QTN89_09070</name>
</gene>
<dbReference type="InterPro" id="IPR014710">
    <property type="entry name" value="RmlC-like_jellyroll"/>
</dbReference>
<feature type="chain" id="PRO_5047060996" evidence="1">
    <location>
        <begin position="23"/>
        <end position="409"/>
    </location>
</feature>
<dbReference type="EMBL" id="JASZZN010000005">
    <property type="protein sequence ID" value="MDM4015577.1"/>
    <property type="molecule type" value="Genomic_DNA"/>
</dbReference>
<evidence type="ECO:0000313" key="5">
    <source>
        <dbReference type="Proteomes" id="UP001239462"/>
    </source>
</evidence>
<accession>A0ABT7PGH0</accession>
<evidence type="ECO:0000256" key="1">
    <source>
        <dbReference type="SAM" id="SignalP"/>
    </source>
</evidence>